<dbReference type="OrthoDB" id="5946976at2759"/>
<accession>A0A6A4VAE2</accession>
<reference evidence="3 4" key="1">
    <citation type="submission" date="2019-07" db="EMBL/GenBank/DDBJ databases">
        <title>Draft genome assembly of a fouling barnacle, Amphibalanus amphitrite (Darwin, 1854): The first reference genome for Thecostraca.</title>
        <authorList>
            <person name="Kim W."/>
        </authorList>
    </citation>
    <scope>NUCLEOTIDE SEQUENCE [LARGE SCALE GENOMIC DNA]</scope>
    <source>
        <strain evidence="3">SNU_AA5</strain>
        <tissue evidence="3">Soma without cirri and trophi</tissue>
    </source>
</reference>
<dbReference type="InterPro" id="IPR052794">
    <property type="entry name" value="Mito_Ser_Protease_LACTB"/>
</dbReference>
<dbReference type="InterPro" id="IPR012338">
    <property type="entry name" value="Beta-lactam/transpept-like"/>
</dbReference>
<evidence type="ECO:0000256" key="1">
    <source>
        <dbReference type="SAM" id="MobiDB-lite"/>
    </source>
</evidence>
<keyword evidence="4" id="KW-1185">Reference proteome</keyword>
<dbReference type="Gene3D" id="3.40.710.10">
    <property type="entry name" value="DD-peptidase/beta-lactamase superfamily"/>
    <property type="match status" value="2"/>
</dbReference>
<name>A0A6A4VAE2_AMPAM</name>
<proteinExistence type="predicted"/>
<dbReference type="GO" id="GO:0019216">
    <property type="term" value="P:regulation of lipid metabolic process"/>
    <property type="evidence" value="ECO:0007669"/>
    <property type="project" value="TreeGrafter"/>
</dbReference>
<dbReference type="InterPro" id="IPR001466">
    <property type="entry name" value="Beta-lactam-related"/>
</dbReference>
<dbReference type="SUPFAM" id="SSF56601">
    <property type="entry name" value="beta-lactamase/transpeptidase-like"/>
    <property type="match status" value="1"/>
</dbReference>
<feature type="region of interest" description="Disordered" evidence="1">
    <location>
        <begin position="190"/>
        <end position="255"/>
    </location>
</feature>
<gene>
    <name evidence="3" type="primary">LACTB</name>
    <name evidence="3" type="ORF">FJT64_013977</name>
</gene>
<dbReference type="EMBL" id="VIIS01002179">
    <property type="protein sequence ID" value="KAF0287588.1"/>
    <property type="molecule type" value="Genomic_DNA"/>
</dbReference>
<evidence type="ECO:0000313" key="4">
    <source>
        <dbReference type="Proteomes" id="UP000440578"/>
    </source>
</evidence>
<feature type="domain" description="Beta-lactamase-related" evidence="2">
    <location>
        <begin position="73"/>
        <end position="208"/>
    </location>
</feature>
<comment type="caution">
    <text evidence="3">The sequence shown here is derived from an EMBL/GenBank/DDBJ whole genome shotgun (WGS) entry which is preliminary data.</text>
</comment>
<dbReference type="Proteomes" id="UP000440578">
    <property type="component" value="Unassembled WGS sequence"/>
</dbReference>
<evidence type="ECO:0000259" key="2">
    <source>
        <dbReference type="Pfam" id="PF00144"/>
    </source>
</evidence>
<dbReference type="GO" id="GO:0005739">
    <property type="term" value="C:mitochondrion"/>
    <property type="evidence" value="ECO:0007669"/>
    <property type="project" value="TreeGrafter"/>
</dbReference>
<protein>
    <submittedName>
        <fullName evidence="3">Serine beta-lactamase-like protein LACTB, mitochondrial</fullName>
    </submittedName>
</protein>
<feature type="compositionally biased region" description="Basic and acidic residues" evidence="1">
    <location>
        <begin position="202"/>
        <end position="255"/>
    </location>
</feature>
<sequence length="470" mass="51318">MEGCSRMLPQLLKAGAALAATTAAVTLGKGYIGTLQSEDASSTTSADQEASWPGDLDHTKLEKIKDAARELVLRKKEECGAPGVTIAVSKNGRPVWAEGFGYADVENFTPMTPRHVLRIASISKPITMALVARAMDAGLLDANHTVHHYLPHYPRHSVDGEQVDMTIDQIATHQAGIRHYHKKPDAHIMKQNSENSKKKKLAHEVLEHESKRRSNSGDDKESAGRADFADTDSEKPDSGEKKIQSEKKQTKPVPAKEFHTTDKYDNVGEALSVFKDDELIHKPGSDFHYSTHGYTLISAVLEAATGARFRDQLRRMFYAMDLRSTYVDENDTIIRNRSRYYVRGKAGKLQNAQHVDNTWKIAGGGLLSTPTDLCRFADIMLYSWQADEGSRAAGTWVGEQPELGAGPGAAMVAYHTGGAAGCSSILLVRPDGQQIGNDGRPRGVSVAVIANAQDISLREVADDVARLFAE</sequence>
<dbReference type="PANTHER" id="PTHR46520">
    <property type="entry name" value="SERINE BETA-LACTAMASE-LIKE PROTEIN LACTB, MITOCHONDRIAL"/>
    <property type="match status" value="1"/>
</dbReference>
<dbReference type="PANTHER" id="PTHR46520:SF1">
    <property type="entry name" value="SERINE BETA-LACTAMASE-LIKE PROTEIN LACTB, MITOCHONDRIAL"/>
    <property type="match status" value="1"/>
</dbReference>
<dbReference type="GO" id="GO:0006508">
    <property type="term" value="P:proteolysis"/>
    <property type="evidence" value="ECO:0007669"/>
    <property type="project" value="TreeGrafter"/>
</dbReference>
<evidence type="ECO:0000313" key="3">
    <source>
        <dbReference type="EMBL" id="KAF0287588.1"/>
    </source>
</evidence>
<dbReference type="GO" id="GO:0008233">
    <property type="term" value="F:peptidase activity"/>
    <property type="evidence" value="ECO:0007669"/>
    <property type="project" value="TreeGrafter"/>
</dbReference>
<dbReference type="AlphaFoldDB" id="A0A6A4VAE2"/>
<dbReference type="Pfam" id="PF00144">
    <property type="entry name" value="Beta-lactamase"/>
    <property type="match status" value="2"/>
</dbReference>
<organism evidence="3 4">
    <name type="scientific">Amphibalanus amphitrite</name>
    <name type="common">Striped barnacle</name>
    <name type="synonym">Balanus amphitrite</name>
    <dbReference type="NCBI Taxonomy" id="1232801"/>
    <lineage>
        <taxon>Eukaryota</taxon>
        <taxon>Metazoa</taxon>
        <taxon>Ecdysozoa</taxon>
        <taxon>Arthropoda</taxon>
        <taxon>Crustacea</taxon>
        <taxon>Multicrustacea</taxon>
        <taxon>Cirripedia</taxon>
        <taxon>Thoracica</taxon>
        <taxon>Thoracicalcarea</taxon>
        <taxon>Balanomorpha</taxon>
        <taxon>Balanoidea</taxon>
        <taxon>Balanidae</taxon>
        <taxon>Amphibalaninae</taxon>
        <taxon>Amphibalanus</taxon>
    </lineage>
</organism>
<feature type="domain" description="Beta-lactamase-related" evidence="2">
    <location>
        <begin position="260"/>
        <end position="466"/>
    </location>
</feature>